<dbReference type="SMART" id="SM01034">
    <property type="entry name" value="BLUF"/>
    <property type="match status" value="1"/>
</dbReference>
<accession>A0A5C6U7N3</accession>
<dbReference type="AlphaFoldDB" id="A0A5C6U7N3"/>
<dbReference type="InterPro" id="IPR036046">
    <property type="entry name" value="Acylphosphatase-like_dom_sf"/>
</dbReference>
<dbReference type="EMBL" id="VOPY01000002">
    <property type="protein sequence ID" value="TXC68987.1"/>
    <property type="molecule type" value="Genomic_DNA"/>
</dbReference>
<dbReference type="Gene3D" id="3.30.70.100">
    <property type="match status" value="1"/>
</dbReference>
<sequence>MRGTSMPIDSITYISTAATKIDGPVLDAILVVSRRNNARDGLSGMLIYDGVRFLQYLEGAAFEIDAALTRIRADERHRGLVVLARKGIERRQFGEWAMASRQTIGGESIADAVVDMTRDCDPTVAAELVSFARLRDAA</sequence>
<dbReference type="SUPFAM" id="SSF54975">
    <property type="entry name" value="Acylphosphatase/BLUF domain-like"/>
    <property type="match status" value="1"/>
</dbReference>
<organism evidence="2 3">
    <name type="scientific">Flavisphingopyxis soli</name>
    <dbReference type="NCBI Taxonomy" id="2601267"/>
    <lineage>
        <taxon>Bacteria</taxon>
        <taxon>Pseudomonadati</taxon>
        <taxon>Pseudomonadota</taxon>
        <taxon>Alphaproteobacteria</taxon>
        <taxon>Sphingomonadales</taxon>
        <taxon>Sphingopyxidaceae</taxon>
        <taxon>Flavisphingopyxis</taxon>
    </lineage>
</organism>
<keyword evidence="3" id="KW-1185">Reference proteome</keyword>
<dbReference type="GO" id="GO:0009882">
    <property type="term" value="F:blue light photoreceptor activity"/>
    <property type="evidence" value="ECO:0007669"/>
    <property type="project" value="InterPro"/>
</dbReference>
<feature type="domain" description="BLUF" evidence="1">
    <location>
        <begin position="8"/>
        <end position="99"/>
    </location>
</feature>
<protein>
    <submittedName>
        <fullName evidence="2">BLUF domain-containing protein</fullName>
    </submittedName>
</protein>
<dbReference type="GO" id="GO:0071949">
    <property type="term" value="F:FAD binding"/>
    <property type="evidence" value="ECO:0007669"/>
    <property type="project" value="InterPro"/>
</dbReference>
<dbReference type="PROSITE" id="PS50925">
    <property type="entry name" value="BLUF"/>
    <property type="match status" value="1"/>
</dbReference>
<evidence type="ECO:0000259" key="1">
    <source>
        <dbReference type="PROSITE" id="PS50925"/>
    </source>
</evidence>
<dbReference type="Pfam" id="PF04940">
    <property type="entry name" value="BLUF"/>
    <property type="match status" value="1"/>
</dbReference>
<proteinExistence type="predicted"/>
<dbReference type="Proteomes" id="UP000321129">
    <property type="component" value="Unassembled WGS sequence"/>
</dbReference>
<gene>
    <name evidence="2" type="ORF">FSZ31_08555</name>
</gene>
<evidence type="ECO:0000313" key="2">
    <source>
        <dbReference type="EMBL" id="TXC68987.1"/>
    </source>
</evidence>
<reference evidence="2 3" key="1">
    <citation type="submission" date="2019-08" db="EMBL/GenBank/DDBJ databases">
        <title>Sphingorhabdus soil sp. nov., isolated from arctic soil.</title>
        <authorList>
            <person name="Liu Y."/>
        </authorList>
    </citation>
    <scope>NUCLEOTIDE SEQUENCE [LARGE SCALE GENOMIC DNA]</scope>
    <source>
        <strain evidence="2 3">D-2Q-5-6</strain>
    </source>
</reference>
<name>A0A5C6U7N3_9SPHN</name>
<dbReference type="InterPro" id="IPR007024">
    <property type="entry name" value="BLUF_domain"/>
</dbReference>
<evidence type="ECO:0000313" key="3">
    <source>
        <dbReference type="Proteomes" id="UP000321129"/>
    </source>
</evidence>
<comment type="caution">
    <text evidence="2">The sequence shown here is derived from an EMBL/GenBank/DDBJ whole genome shotgun (WGS) entry which is preliminary data.</text>
</comment>